<keyword evidence="2" id="KW-1185">Reference proteome</keyword>
<protein>
    <submittedName>
        <fullName evidence="1">Uncharacterized protein</fullName>
    </submittedName>
</protein>
<evidence type="ECO:0000313" key="2">
    <source>
        <dbReference type="Proteomes" id="UP000198406"/>
    </source>
</evidence>
<comment type="caution">
    <text evidence="1">The sequence shown here is derived from an EMBL/GenBank/DDBJ whole genome shotgun (WGS) entry which is preliminary data.</text>
</comment>
<accession>A0A1Z5JXU4</accession>
<gene>
    <name evidence="1" type="ORF">FisN_26Hu145</name>
</gene>
<dbReference type="AlphaFoldDB" id="A0A1Z5JXU4"/>
<proteinExistence type="predicted"/>
<name>A0A1Z5JXU4_FISSO</name>
<reference evidence="1 2" key="1">
    <citation type="journal article" date="2015" name="Plant Cell">
        <title>Oil accumulation by the oleaginous diatom Fistulifera solaris as revealed by the genome and transcriptome.</title>
        <authorList>
            <person name="Tanaka T."/>
            <person name="Maeda Y."/>
            <person name="Veluchamy A."/>
            <person name="Tanaka M."/>
            <person name="Abida H."/>
            <person name="Marechal E."/>
            <person name="Bowler C."/>
            <person name="Muto M."/>
            <person name="Sunaga Y."/>
            <person name="Tanaka M."/>
            <person name="Yoshino T."/>
            <person name="Taniguchi T."/>
            <person name="Fukuda Y."/>
            <person name="Nemoto M."/>
            <person name="Matsumoto M."/>
            <person name="Wong P.S."/>
            <person name="Aburatani S."/>
            <person name="Fujibuchi W."/>
        </authorList>
    </citation>
    <scope>NUCLEOTIDE SEQUENCE [LARGE SCALE GENOMIC DNA]</scope>
    <source>
        <strain evidence="1 2">JPCC DA0580</strain>
    </source>
</reference>
<dbReference type="EMBL" id="BDSP01000132">
    <property type="protein sequence ID" value="GAX18843.1"/>
    <property type="molecule type" value="Genomic_DNA"/>
</dbReference>
<dbReference type="InParanoid" id="A0A1Z5JXU4"/>
<evidence type="ECO:0000313" key="1">
    <source>
        <dbReference type="EMBL" id="GAX18843.1"/>
    </source>
</evidence>
<organism evidence="1 2">
    <name type="scientific">Fistulifera solaris</name>
    <name type="common">Oleaginous diatom</name>
    <dbReference type="NCBI Taxonomy" id="1519565"/>
    <lineage>
        <taxon>Eukaryota</taxon>
        <taxon>Sar</taxon>
        <taxon>Stramenopiles</taxon>
        <taxon>Ochrophyta</taxon>
        <taxon>Bacillariophyta</taxon>
        <taxon>Bacillariophyceae</taxon>
        <taxon>Bacillariophycidae</taxon>
        <taxon>Naviculales</taxon>
        <taxon>Naviculaceae</taxon>
        <taxon>Fistulifera</taxon>
    </lineage>
</organism>
<sequence length="265" mass="29870">MFIKFGSKGPALHIVGTTDKEVTETASYFLDLESLPTTDHRELSVGSPFSYFDFTAAPTPCLSRIFEVAPLRCVSLMSLLLSADQSTELATMSEKVQVNIVDCIFQDGGTAFVDALVSRPSSFGSLTFEVQVNMDDDNFNRLLRVDTLEHLGLPFLFTDDQDSILLLSVKVESLRSFVFAPMLSIETKAFGRGFCFLKQFLSRNRTFTVMDHDKRIYKDTWWAIDCMYEFNRFYRGVTGLVTETHSERAVLVPAALTKHARYASL</sequence>
<dbReference type="Proteomes" id="UP000198406">
    <property type="component" value="Unassembled WGS sequence"/>
</dbReference>